<dbReference type="Pfam" id="PF02301">
    <property type="entry name" value="HORMA"/>
    <property type="match status" value="1"/>
</dbReference>
<dbReference type="PROSITE" id="PS50815">
    <property type="entry name" value="HORMA"/>
    <property type="match status" value="1"/>
</dbReference>
<dbReference type="PANTHER" id="PTHR11842:SF10">
    <property type="entry name" value="MITOTIC SPINDLE ASSEMBLY CHECKPOINT PROTEIN MAD2B"/>
    <property type="match status" value="1"/>
</dbReference>
<sequence>MACAMINLHVLSVSDSIFPTLVLESSVSNLSSLSTANRLRSHLFFIQNRHLLYSLALFPLSSYFGGFKIALTKLAVRCVAFSPQSQRGFREKDKMDCKENESPKIVEFLEVAITSIIFLKGIYPPGVFERRRYMNLLVHRARHPQLHHYILNSVNALEPYIQQGLVERVAVIFFKDDRIPVERFMFKINVNLSCYDGEMMDMELRSFLVKLSLSEPFSKNAAVVSQCKKSDWRWEITGYFCSLPEAQIGAWISSNTHQWKQPSVITPIKSMNIEPLSVQLYLEHPPLKP</sequence>
<dbReference type="InterPro" id="IPR003511">
    <property type="entry name" value="HORMA_dom"/>
</dbReference>
<feature type="domain" description="HORMA" evidence="1">
    <location>
        <begin position="99"/>
        <end position="289"/>
    </location>
</feature>
<reference evidence="2 3" key="1">
    <citation type="submission" date="2022-01" db="EMBL/GenBank/DDBJ databases">
        <authorList>
            <person name="Xiong W."/>
            <person name="Schranz E."/>
        </authorList>
    </citation>
    <scope>NUCLEOTIDE SEQUENCE [LARGE SCALE GENOMIC DNA]</scope>
</reference>
<comment type="caution">
    <text evidence="2">The sequence shown here is derived from an EMBL/GenBank/DDBJ whole genome shotgun (WGS) entry which is preliminary data.</text>
</comment>
<gene>
    <name evidence="2" type="ORF">LVIROSA_LOCUS36530</name>
</gene>
<dbReference type="SUPFAM" id="SSF56019">
    <property type="entry name" value="The spindle assembly checkpoint protein mad2"/>
    <property type="match status" value="1"/>
</dbReference>
<proteinExistence type="predicted"/>
<dbReference type="GO" id="GO:0016035">
    <property type="term" value="C:zeta DNA polymerase complex"/>
    <property type="evidence" value="ECO:0007669"/>
    <property type="project" value="TreeGrafter"/>
</dbReference>
<dbReference type="AlphaFoldDB" id="A0AAU9PMH9"/>
<dbReference type="Proteomes" id="UP001157418">
    <property type="component" value="Unassembled WGS sequence"/>
</dbReference>
<evidence type="ECO:0000259" key="1">
    <source>
        <dbReference type="PROSITE" id="PS50815"/>
    </source>
</evidence>
<evidence type="ECO:0000313" key="2">
    <source>
        <dbReference type="EMBL" id="CAH1451158.1"/>
    </source>
</evidence>
<name>A0AAU9PMH9_9ASTR</name>
<accession>A0AAU9PMH9</accession>
<dbReference type="EMBL" id="CAKMRJ010005695">
    <property type="protein sequence ID" value="CAH1451158.1"/>
    <property type="molecule type" value="Genomic_DNA"/>
</dbReference>
<organism evidence="2 3">
    <name type="scientific">Lactuca virosa</name>
    <dbReference type="NCBI Taxonomy" id="75947"/>
    <lineage>
        <taxon>Eukaryota</taxon>
        <taxon>Viridiplantae</taxon>
        <taxon>Streptophyta</taxon>
        <taxon>Embryophyta</taxon>
        <taxon>Tracheophyta</taxon>
        <taxon>Spermatophyta</taxon>
        <taxon>Magnoliopsida</taxon>
        <taxon>eudicotyledons</taxon>
        <taxon>Gunneridae</taxon>
        <taxon>Pentapetalae</taxon>
        <taxon>asterids</taxon>
        <taxon>campanulids</taxon>
        <taxon>Asterales</taxon>
        <taxon>Asteraceae</taxon>
        <taxon>Cichorioideae</taxon>
        <taxon>Cichorieae</taxon>
        <taxon>Lactucinae</taxon>
        <taxon>Lactuca</taxon>
    </lineage>
</organism>
<evidence type="ECO:0000313" key="3">
    <source>
        <dbReference type="Proteomes" id="UP001157418"/>
    </source>
</evidence>
<keyword evidence="3" id="KW-1185">Reference proteome</keyword>
<dbReference type="Gene3D" id="3.30.900.10">
    <property type="entry name" value="HORMA domain"/>
    <property type="match status" value="1"/>
</dbReference>
<dbReference type="InterPro" id="IPR045091">
    <property type="entry name" value="Mad2-like"/>
</dbReference>
<protein>
    <recommendedName>
        <fullName evidence="1">HORMA domain-containing protein</fullName>
    </recommendedName>
</protein>
<dbReference type="PANTHER" id="PTHR11842">
    <property type="entry name" value="MITOTIC SPINDLE ASSEMBLY CHECKPOINT PROTEIN MAD2"/>
    <property type="match status" value="1"/>
</dbReference>
<dbReference type="InterPro" id="IPR036570">
    <property type="entry name" value="HORMA_dom_sf"/>
</dbReference>